<comment type="caution">
    <text evidence="5">The sequence shown here is derived from an EMBL/GenBank/DDBJ whole genome shotgun (WGS) entry which is preliminary data.</text>
</comment>
<keyword evidence="6" id="KW-1185">Reference proteome</keyword>
<dbReference type="InterPro" id="IPR020026">
    <property type="entry name" value="PseC"/>
</dbReference>
<dbReference type="NCBIfam" id="TIGR03588">
    <property type="entry name" value="PseC"/>
    <property type="match status" value="1"/>
</dbReference>
<dbReference type="InterPro" id="IPR015424">
    <property type="entry name" value="PyrdxlP-dep_Trfase"/>
</dbReference>
<organism evidence="5 6">
    <name type="scientific">Eilatimonas milleporae</name>
    <dbReference type="NCBI Taxonomy" id="911205"/>
    <lineage>
        <taxon>Bacteria</taxon>
        <taxon>Pseudomonadati</taxon>
        <taxon>Pseudomonadota</taxon>
        <taxon>Alphaproteobacteria</taxon>
        <taxon>Kordiimonadales</taxon>
        <taxon>Kordiimonadaceae</taxon>
        <taxon>Eilatimonas</taxon>
    </lineage>
</organism>
<name>A0A3M0CPZ7_9PROT</name>
<dbReference type="Gene3D" id="3.40.640.10">
    <property type="entry name" value="Type I PLP-dependent aspartate aminotransferase-like (Major domain)"/>
    <property type="match status" value="1"/>
</dbReference>
<dbReference type="Pfam" id="PF01041">
    <property type="entry name" value="DegT_DnrJ_EryC1"/>
    <property type="match status" value="1"/>
</dbReference>
<evidence type="ECO:0000256" key="4">
    <source>
        <dbReference type="RuleBase" id="RU004508"/>
    </source>
</evidence>
<evidence type="ECO:0000256" key="2">
    <source>
        <dbReference type="PIRSR" id="PIRSR000390-1"/>
    </source>
</evidence>
<dbReference type="PANTHER" id="PTHR30244">
    <property type="entry name" value="TRANSAMINASE"/>
    <property type="match status" value="1"/>
</dbReference>
<dbReference type="CDD" id="cd00616">
    <property type="entry name" value="AHBA_syn"/>
    <property type="match status" value="1"/>
</dbReference>
<feature type="modified residue" description="N6-(pyridoxal phosphate)lysine" evidence="3">
    <location>
        <position position="195"/>
    </location>
</feature>
<accession>A0A3M0CPZ7</accession>
<feature type="active site" description="Proton acceptor" evidence="2">
    <location>
        <position position="195"/>
    </location>
</feature>
<dbReference type="Proteomes" id="UP000271227">
    <property type="component" value="Unassembled WGS sequence"/>
</dbReference>
<evidence type="ECO:0000256" key="3">
    <source>
        <dbReference type="PIRSR" id="PIRSR000390-2"/>
    </source>
</evidence>
<evidence type="ECO:0000313" key="5">
    <source>
        <dbReference type="EMBL" id="RMB08959.1"/>
    </source>
</evidence>
<sequence>MNNGADDPSFLPYGRHSVDEADIAAVVSTLRHQPLSGGKAVGAFEAAFARAVGAEYAVAVSSGTAALHLAAVAGGLRPGSFAIVPAITFAATANAVRMAGADVIFADVDADTGLMTAETLERAIRSASGPVRAVFPVHLSGQCADMAAIRPLAGSHGMNIITDCCHALGCHYPGGGGPGDGTFESMGTFSLHPVKAIAMGEGGVITVREKDMADRLCRMRAHGLVRDTEHWLQPGMADDGHGRTNPWYYEMHELGWNYRASSLHCALGLSQLDKLDSFIARRRKLAAAYDTAFDQLDADWVRPVPLAHHNAAGFADHAYHLYPVLIDFAALGVGRADVMRFLAGRGIGTQVHYIPVNRQPYYTDLYGQSDLPGAERYYNRVLSLPLFPAMTDSDVTRVVDEFAKLAP</sequence>
<dbReference type="RefSeq" id="WP_121938273.1">
    <property type="nucleotide sequence ID" value="NZ_REFR01000010.1"/>
</dbReference>
<dbReference type="Gene3D" id="3.90.1150.10">
    <property type="entry name" value="Aspartate Aminotransferase, domain 1"/>
    <property type="match status" value="1"/>
</dbReference>
<evidence type="ECO:0000313" key="6">
    <source>
        <dbReference type="Proteomes" id="UP000271227"/>
    </source>
</evidence>
<gene>
    <name evidence="5" type="ORF">BXY39_1606</name>
</gene>
<proteinExistence type="inferred from homology"/>
<dbReference type="GO" id="GO:0030170">
    <property type="term" value="F:pyridoxal phosphate binding"/>
    <property type="evidence" value="ECO:0007669"/>
    <property type="project" value="TreeGrafter"/>
</dbReference>
<dbReference type="InParanoid" id="A0A3M0CPZ7"/>
<dbReference type="PANTHER" id="PTHR30244:SF34">
    <property type="entry name" value="DTDP-4-AMINO-4,6-DIDEOXYGALACTOSE TRANSAMINASE"/>
    <property type="match status" value="1"/>
</dbReference>
<dbReference type="GO" id="GO:0008483">
    <property type="term" value="F:transaminase activity"/>
    <property type="evidence" value="ECO:0007669"/>
    <property type="project" value="TreeGrafter"/>
</dbReference>
<dbReference type="GO" id="GO:0000271">
    <property type="term" value="P:polysaccharide biosynthetic process"/>
    <property type="evidence" value="ECO:0007669"/>
    <property type="project" value="TreeGrafter"/>
</dbReference>
<protein>
    <submittedName>
        <fullName evidence="5">UDP-4-amino-4, 6-dideoxy-N-acetyl-beta-L-altrosamine transaminase</fullName>
    </submittedName>
</protein>
<reference evidence="5 6" key="1">
    <citation type="submission" date="2018-10" db="EMBL/GenBank/DDBJ databases">
        <title>Genomic Encyclopedia of Archaeal and Bacterial Type Strains, Phase II (KMG-II): from individual species to whole genera.</title>
        <authorList>
            <person name="Goeker M."/>
        </authorList>
    </citation>
    <scope>NUCLEOTIDE SEQUENCE [LARGE SCALE GENOMIC DNA]</scope>
    <source>
        <strain evidence="5 6">DSM 25217</strain>
    </source>
</reference>
<dbReference type="AlphaFoldDB" id="A0A3M0CPZ7"/>
<dbReference type="OrthoDB" id="9768668at2"/>
<dbReference type="PIRSF" id="PIRSF000390">
    <property type="entry name" value="PLP_StrS"/>
    <property type="match status" value="1"/>
</dbReference>
<dbReference type="InterPro" id="IPR015421">
    <property type="entry name" value="PyrdxlP-dep_Trfase_major"/>
</dbReference>
<dbReference type="SUPFAM" id="SSF53383">
    <property type="entry name" value="PLP-dependent transferases"/>
    <property type="match status" value="1"/>
</dbReference>
<dbReference type="FunCoup" id="A0A3M0CPZ7">
    <property type="interactions" value="560"/>
</dbReference>
<dbReference type="EMBL" id="REFR01000010">
    <property type="protein sequence ID" value="RMB08959.1"/>
    <property type="molecule type" value="Genomic_DNA"/>
</dbReference>
<comment type="similarity">
    <text evidence="1 4">Belongs to the DegT/DnrJ/EryC1 family.</text>
</comment>
<dbReference type="InterPro" id="IPR015422">
    <property type="entry name" value="PyrdxlP-dep_Trfase_small"/>
</dbReference>
<dbReference type="InterPro" id="IPR000653">
    <property type="entry name" value="DegT/StrS_aminotransferase"/>
</dbReference>
<keyword evidence="3 4" id="KW-0663">Pyridoxal phosphate</keyword>
<evidence type="ECO:0000256" key="1">
    <source>
        <dbReference type="ARBA" id="ARBA00037999"/>
    </source>
</evidence>